<feature type="region of interest" description="Disordered" evidence="1">
    <location>
        <begin position="39"/>
        <end position="72"/>
    </location>
</feature>
<reference evidence="2" key="1">
    <citation type="submission" date="2020-11" db="EMBL/GenBank/DDBJ databases">
        <title>Sequencing the genomes of 1000 actinobacteria strains.</title>
        <authorList>
            <person name="Klenk H.-P."/>
        </authorList>
    </citation>
    <scope>NUCLEOTIDE SEQUENCE</scope>
    <source>
        <strain evidence="2">DSM 45356</strain>
    </source>
</reference>
<dbReference type="AlphaFoldDB" id="A0A8J7KFR1"/>
<comment type="caution">
    <text evidence="2">The sequence shown here is derived from an EMBL/GenBank/DDBJ whole genome shotgun (WGS) entry which is preliminary data.</text>
</comment>
<evidence type="ECO:0000313" key="2">
    <source>
        <dbReference type="EMBL" id="MBG6136515.1"/>
    </source>
</evidence>
<evidence type="ECO:0000256" key="1">
    <source>
        <dbReference type="SAM" id="MobiDB-lite"/>
    </source>
</evidence>
<dbReference type="RefSeq" id="WP_197003478.1">
    <property type="nucleotide sequence ID" value="NZ_BONS01000015.1"/>
</dbReference>
<organism evidence="2 3">
    <name type="scientific">Longispora fulva</name>
    <dbReference type="NCBI Taxonomy" id="619741"/>
    <lineage>
        <taxon>Bacteria</taxon>
        <taxon>Bacillati</taxon>
        <taxon>Actinomycetota</taxon>
        <taxon>Actinomycetes</taxon>
        <taxon>Micromonosporales</taxon>
        <taxon>Micromonosporaceae</taxon>
        <taxon>Longispora</taxon>
    </lineage>
</organism>
<protein>
    <submittedName>
        <fullName evidence="2">Uncharacterized protein</fullName>
    </submittedName>
</protein>
<gene>
    <name evidence="2" type="ORF">IW245_002709</name>
</gene>
<dbReference type="Proteomes" id="UP000622552">
    <property type="component" value="Unassembled WGS sequence"/>
</dbReference>
<accession>A0A8J7KFR1</accession>
<keyword evidence="3" id="KW-1185">Reference proteome</keyword>
<evidence type="ECO:0000313" key="3">
    <source>
        <dbReference type="Proteomes" id="UP000622552"/>
    </source>
</evidence>
<dbReference type="EMBL" id="JADOUF010000001">
    <property type="protein sequence ID" value="MBG6136515.1"/>
    <property type="molecule type" value="Genomic_DNA"/>
</dbReference>
<sequence>MEFIVVPTPGVKSGPTGSLLEPRWLLNPLLDLHKRIASNDQSTAQGMRGTDTWGGPTIPPSPQRLSDRLPPDAIPTMISMRLGGATIQVFADKFGISRSSVKNMLQRHMQGFDFAQPANTSARSSF</sequence>
<name>A0A8J7KFR1_9ACTN</name>
<proteinExistence type="predicted"/>